<keyword evidence="10" id="KW-1185">Reference proteome</keyword>
<dbReference type="OrthoDB" id="423807at2759"/>
<evidence type="ECO:0000256" key="3">
    <source>
        <dbReference type="ARBA" id="ARBA00022692"/>
    </source>
</evidence>
<comment type="similarity">
    <text evidence="2">Belongs to the monovalent cation:proton antiporter 1 (CPA1) transporter (TC 2.A.36) family.</text>
</comment>
<feature type="compositionally biased region" description="Low complexity" evidence="6">
    <location>
        <begin position="320"/>
        <end position="346"/>
    </location>
</feature>
<feature type="transmembrane region" description="Helical" evidence="7">
    <location>
        <begin position="26"/>
        <end position="50"/>
    </location>
</feature>
<dbReference type="InterPro" id="IPR051843">
    <property type="entry name" value="CPA1_transporter"/>
</dbReference>
<feature type="region of interest" description="Disordered" evidence="6">
    <location>
        <begin position="225"/>
        <end position="359"/>
    </location>
</feature>
<dbReference type="PANTHER" id="PTHR31102">
    <property type="match status" value="1"/>
</dbReference>
<proteinExistence type="inferred from homology"/>
<keyword evidence="4 7" id="KW-1133">Transmembrane helix</keyword>
<name>A0A6H5IAK2_9HYME</name>
<evidence type="ECO:0000256" key="4">
    <source>
        <dbReference type="ARBA" id="ARBA00022989"/>
    </source>
</evidence>
<evidence type="ECO:0000256" key="5">
    <source>
        <dbReference type="ARBA" id="ARBA00023136"/>
    </source>
</evidence>
<dbReference type="Pfam" id="PF00999">
    <property type="entry name" value="Na_H_Exchanger"/>
    <property type="match status" value="1"/>
</dbReference>
<dbReference type="Proteomes" id="UP000479190">
    <property type="component" value="Unassembled WGS sequence"/>
</dbReference>
<evidence type="ECO:0000256" key="2">
    <source>
        <dbReference type="ARBA" id="ARBA00007367"/>
    </source>
</evidence>
<feature type="domain" description="Cation/H+ exchanger transmembrane" evidence="8">
    <location>
        <begin position="4"/>
        <end position="196"/>
    </location>
</feature>
<evidence type="ECO:0000313" key="9">
    <source>
        <dbReference type="EMBL" id="CAB0032679.1"/>
    </source>
</evidence>
<dbReference type="GO" id="GO:0015297">
    <property type="term" value="F:antiporter activity"/>
    <property type="evidence" value="ECO:0007669"/>
    <property type="project" value="InterPro"/>
</dbReference>
<feature type="transmembrane region" description="Helical" evidence="7">
    <location>
        <begin position="92"/>
        <end position="119"/>
    </location>
</feature>
<feature type="transmembrane region" description="Helical" evidence="7">
    <location>
        <begin position="190"/>
        <end position="210"/>
    </location>
</feature>
<dbReference type="EMBL" id="CADCXV010000687">
    <property type="protein sequence ID" value="CAB0032679.1"/>
    <property type="molecule type" value="Genomic_DNA"/>
</dbReference>
<evidence type="ECO:0000256" key="6">
    <source>
        <dbReference type="SAM" id="MobiDB-lite"/>
    </source>
</evidence>
<dbReference type="GO" id="GO:0016020">
    <property type="term" value="C:membrane"/>
    <property type="evidence" value="ECO:0007669"/>
    <property type="project" value="UniProtKB-SubCell"/>
</dbReference>
<dbReference type="GO" id="GO:1902600">
    <property type="term" value="P:proton transmembrane transport"/>
    <property type="evidence" value="ECO:0007669"/>
    <property type="project" value="InterPro"/>
</dbReference>
<gene>
    <name evidence="9" type="ORF">TBRA_LOCUS4607</name>
</gene>
<dbReference type="InterPro" id="IPR006153">
    <property type="entry name" value="Cation/H_exchanger_TM"/>
</dbReference>
<reference evidence="9 10" key="1">
    <citation type="submission" date="2020-02" db="EMBL/GenBank/DDBJ databases">
        <authorList>
            <person name="Ferguson B K."/>
        </authorList>
    </citation>
    <scope>NUCLEOTIDE SEQUENCE [LARGE SCALE GENOMIC DNA]</scope>
</reference>
<accession>A0A6H5IAK2</accession>
<keyword evidence="3 7" id="KW-0812">Transmembrane</keyword>
<feature type="compositionally biased region" description="Basic and acidic residues" evidence="6">
    <location>
        <begin position="304"/>
        <end position="315"/>
    </location>
</feature>
<evidence type="ECO:0000259" key="8">
    <source>
        <dbReference type="Pfam" id="PF00999"/>
    </source>
</evidence>
<sequence>MFTATFVMLRAGLQLNTTTLRDHPRFIMLLALVPCTMEMCAVAVCAKSLLDLPWGWAFLLGSITACLSPVIPINTMLALAEEGYGEDKHMASLLLTAASIDDVHIVSVYAICFSFVFNHDEGQGGSYWWSIFPNEIKDLLLGITFGTVLGIFFVFFPHRKHKYVVWYRICGLVLGSLVCVASTYKVTITGSGYLATIIMSLIATSGWRVLTAAAAPGRAHNVAPDAAGAVRRDGCRGRPERLEPRPIGPLRHLPRLRARGSPGPDGPGGGAEHRHGRRRRAAAAHGLRAGRGAHGRGHGAADVAHTRRGDHDRRPPTAAPPRRGGAQQAARAQPDQAAELAARAQAKTLTPTAIRLRWN</sequence>
<dbReference type="AlphaFoldDB" id="A0A6H5IAK2"/>
<organism evidence="9 10">
    <name type="scientific">Trichogramma brassicae</name>
    <dbReference type="NCBI Taxonomy" id="86971"/>
    <lineage>
        <taxon>Eukaryota</taxon>
        <taxon>Metazoa</taxon>
        <taxon>Ecdysozoa</taxon>
        <taxon>Arthropoda</taxon>
        <taxon>Hexapoda</taxon>
        <taxon>Insecta</taxon>
        <taxon>Pterygota</taxon>
        <taxon>Neoptera</taxon>
        <taxon>Endopterygota</taxon>
        <taxon>Hymenoptera</taxon>
        <taxon>Apocrita</taxon>
        <taxon>Proctotrupomorpha</taxon>
        <taxon>Chalcidoidea</taxon>
        <taxon>Trichogrammatidae</taxon>
        <taxon>Trichogramma</taxon>
    </lineage>
</organism>
<evidence type="ECO:0000256" key="7">
    <source>
        <dbReference type="SAM" id="Phobius"/>
    </source>
</evidence>
<comment type="subcellular location">
    <subcellularLocation>
        <location evidence="1">Membrane</location>
        <topology evidence="1">Multi-pass membrane protein</topology>
    </subcellularLocation>
</comment>
<evidence type="ECO:0000313" key="10">
    <source>
        <dbReference type="Proteomes" id="UP000479190"/>
    </source>
</evidence>
<dbReference type="PANTHER" id="PTHR31102:SF1">
    <property type="entry name" value="CATION_H+ EXCHANGER DOMAIN-CONTAINING PROTEIN"/>
    <property type="match status" value="1"/>
</dbReference>
<feature type="transmembrane region" description="Helical" evidence="7">
    <location>
        <begin position="56"/>
        <end position="80"/>
    </location>
</feature>
<feature type="transmembrane region" description="Helical" evidence="7">
    <location>
        <begin position="139"/>
        <end position="158"/>
    </location>
</feature>
<keyword evidence="5 7" id="KW-0472">Membrane</keyword>
<feature type="compositionally biased region" description="Basic and acidic residues" evidence="6">
    <location>
        <begin position="230"/>
        <end position="244"/>
    </location>
</feature>
<feature type="transmembrane region" description="Helical" evidence="7">
    <location>
        <begin position="165"/>
        <end position="184"/>
    </location>
</feature>
<protein>
    <recommendedName>
        <fullName evidence="8">Cation/H+ exchanger transmembrane domain-containing protein</fullName>
    </recommendedName>
</protein>
<evidence type="ECO:0000256" key="1">
    <source>
        <dbReference type="ARBA" id="ARBA00004141"/>
    </source>
</evidence>